<feature type="domain" description="Response regulatory" evidence="4">
    <location>
        <begin position="3"/>
        <end position="120"/>
    </location>
</feature>
<dbReference type="Proteomes" id="UP000176740">
    <property type="component" value="Unassembled WGS sequence"/>
</dbReference>
<evidence type="ECO:0000313" key="5">
    <source>
        <dbReference type="EMBL" id="OGD98082.1"/>
    </source>
</evidence>
<dbReference type="Gene3D" id="3.40.50.2300">
    <property type="match status" value="1"/>
</dbReference>
<gene>
    <name evidence="5" type="ORF">A3A49_00430</name>
</gene>
<evidence type="ECO:0000259" key="4">
    <source>
        <dbReference type="PROSITE" id="PS50110"/>
    </source>
</evidence>
<dbReference type="SMART" id="SM00448">
    <property type="entry name" value="REC"/>
    <property type="match status" value="1"/>
</dbReference>
<dbReference type="Pfam" id="PF00072">
    <property type="entry name" value="Response_reg"/>
    <property type="match status" value="1"/>
</dbReference>
<dbReference type="CDD" id="cd00156">
    <property type="entry name" value="REC"/>
    <property type="match status" value="1"/>
</dbReference>
<dbReference type="PROSITE" id="PS50110">
    <property type="entry name" value="RESPONSE_REGULATORY"/>
    <property type="match status" value="1"/>
</dbReference>
<dbReference type="EMBL" id="MFBO01000017">
    <property type="protein sequence ID" value="OGD98082.1"/>
    <property type="molecule type" value="Genomic_DNA"/>
</dbReference>
<organism evidence="5 6">
    <name type="scientific">Candidatus Curtissbacteria bacterium RIFCSPLOWO2_01_FULL_38_11b</name>
    <dbReference type="NCBI Taxonomy" id="1797725"/>
    <lineage>
        <taxon>Bacteria</taxon>
        <taxon>Candidatus Curtissiibacteriota</taxon>
    </lineage>
</organism>
<dbReference type="InterPro" id="IPR011006">
    <property type="entry name" value="CheY-like_superfamily"/>
</dbReference>
<evidence type="ECO:0000313" key="6">
    <source>
        <dbReference type="Proteomes" id="UP000176740"/>
    </source>
</evidence>
<protein>
    <recommendedName>
        <fullName evidence="4">Response regulatory domain-containing protein</fullName>
    </recommendedName>
</protein>
<keyword evidence="1 3" id="KW-0597">Phosphoprotein</keyword>
<feature type="modified residue" description="4-aspartylphosphate" evidence="3">
    <location>
        <position position="52"/>
    </location>
</feature>
<accession>A0A1F5H1P1</accession>
<dbReference type="InterPro" id="IPR050595">
    <property type="entry name" value="Bact_response_regulator"/>
</dbReference>
<dbReference type="InterPro" id="IPR001789">
    <property type="entry name" value="Sig_transdc_resp-reg_receiver"/>
</dbReference>
<dbReference type="GO" id="GO:0000160">
    <property type="term" value="P:phosphorelay signal transduction system"/>
    <property type="evidence" value="ECO:0007669"/>
    <property type="project" value="UniProtKB-KW"/>
</dbReference>
<evidence type="ECO:0000256" key="2">
    <source>
        <dbReference type="ARBA" id="ARBA00023012"/>
    </source>
</evidence>
<sequence length="134" mass="15322">MAKVLIAEDEKDLLQIYDQAFQDDGFETIAVENGKEGLARALEEHPDLILVDIRMPKMNGIEMLEKLRKDPWGKSVPVVMLTNLSGEQEITDSMHLKINRYIIKVDTTPIEIVKEVKTILSNIKNKLEQNFSNQ</sequence>
<dbReference type="PANTHER" id="PTHR44591:SF14">
    <property type="entry name" value="PROTEIN PILG"/>
    <property type="match status" value="1"/>
</dbReference>
<dbReference type="STRING" id="1797725.A3A49_00430"/>
<name>A0A1F5H1P1_9BACT</name>
<comment type="caution">
    <text evidence="5">The sequence shown here is derived from an EMBL/GenBank/DDBJ whole genome shotgun (WGS) entry which is preliminary data.</text>
</comment>
<keyword evidence="2" id="KW-0902">Two-component regulatory system</keyword>
<dbReference type="AlphaFoldDB" id="A0A1F5H1P1"/>
<evidence type="ECO:0000256" key="1">
    <source>
        <dbReference type="ARBA" id="ARBA00022553"/>
    </source>
</evidence>
<dbReference type="PANTHER" id="PTHR44591">
    <property type="entry name" value="STRESS RESPONSE REGULATOR PROTEIN 1"/>
    <property type="match status" value="1"/>
</dbReference>
<proteinExistence type="predicted"/>
<reference evidence="5 6" key="1">
    <citation type="journal article" date="2016" name="Nat. Commun.">
        <title>Thousands of microbial genomes shed light on interconnected biogeochemical processes in an aquifer system.</title>
        <authorList>
            <person name="Anantharaman K."/>
            <person name="Brown C.T."/>
            <person name="Hug L.A."/>
            <person name="Sharon I."/>
            <person name="Castelle C.J."/>
            <person name="Probst A.J."/>
            <person name="Thomas B.C."/>
            <person name="Singh A."/>
            <person name="Wilkins M.J."/>
            <person name="Karaoz U."/>
            <person name="Brodie E.L."/>
            <person name="Williams K.H."/>
            <person name="Hubbard S.S."/>
            <person name="Banfield J.F."/>
        </authorList>
    </citation>
    <scope>NUCLEOTIDE SEQUENCE [LARGE SCALE GENOMIC DNA]</scope>
</reference>
<dbReference type="SUPFAM" id="SSF52172">
    <property type="entry name" value="CheY-like"/>
    <property type="match status" value="1"/>
</dbReference>
<evidence type="ECO:0000256" key="3">
    <source>
        <dbReference type="PROSITE-ProRule" id="PRU00169"/>
    </source>
</evidence>